<reference evidence="4" key="1">
    <citation type="submission" date="2016-10" db="EMBL/GenBank/DDBJ databases">
        <authorList>
            <person name="Varghese N."/>
            <person name="Submissions S."/>
        </authorList>
    </citation>
    <scope>NUCLEOTIDE SEQUENCE [LARGE SCALE GENOMIC DNA]</scope>
    <source>
        <strain evidence="4">ATCC 20501</strain>
    </source>
</reference>
<sequence length="240" mass="26388">MGDYAKALGSKLRAIRQQQGLSLHGVEQKSGGRWKAVVVGSYERGDRAVTVQKLAELADFYGVPVAELLPEGRVPSGAEPATKVVINLERLQQLPAEKVGPLARYAATIQSQRGDYNGKVLSIRTEDLRSLAIIYDMTPGELTEQLIDWGVLPPEARPAREEWELRHRPEGHPEPSGEGCPSRIPDRGAARAPLRELLARRRPSPDRGLDAGMTKGTSRLVDRREVPFGISHVRVGRLVT</sequence>
<dbReference type="SMART" id="SM00530">
    <property type="entry name" value="HTH_XRE"/>
    <property type="match status" value="1"/>
</dbReference>
<dbReference type="Gene3D" id="1.10.260.40">
    <property type="entry name" value="lambda repressor-like DNA-binding domains"/>
    <property type="match status" value="1"/>
</dbReference>
<accession>A0A1H6CET2</accession>
<evidence type="ECO:0000313" key="3">
    <source>
        <dbReference type="EMBL" id="SEG71540.1"/>
    </source>
</evidence>
<dbReference type="GO" id="GO:0003677">
    <property type="term" value="F:DNA binding"/>
    <property type="evidence" value="ECO:0007669"/>
    <property type="project" value="InterPro"/>
</dbReference>
<dbReference type="Pfam" id="PF13560">
    <property type="entry name" value="HTH_31"/>
    <property type="match status" value="1"/>
</dbReference>
<proteinExistence type="predicted"/>
<dbReference type="SUPFAM" id="SSF47413">
    <property type="entry name" value="lambda repressor-like DNA-binding domains"/>
    <property type="match status" value="1"/>
</dbReference>
<evidence type="ECO:0000313" key="4">
    <source>
        <dbReference type="Proteomes" id="UP000236729"/>
    </source>
</evidence>
<dbReference type="CDD" id="cd16837">
    <property type="entry name" value="BldD_C_like"/>
    <property type="match status" value="1"/>
</dbReference>
<dbReference type="InterPro" id="IPR037664">
    <property type="entry name" value="BldD_C"/>
</dbReference>
<dbReference type="AlphaFoldDB" id="A0A1H6CET2"/>
<dbReference type="GO" id="GO:0045892">
    <property type="term" value="P:negative regulation of DNA-templated transcription"/>
    <property type="evidence" value="ECO:0007669"/>
    <property type="project" value="InterPro"/>
</dbReference>
<dbReference type="Proteomes" id="UP000236729">
    <property type="component" value="Unassembled WGS sequence"/>
</dbReference>
<dbReference type="InterPro" id="IPR010982">
    <property type="entry name" value="Lambda_DNA-bd_dom_sf"/>
</dbReference>
<dbReference type="Pfam" id="PF21179">
    <property type="entry name" value="BldD-like_C"/>
    <property type="match status" value="1"/>
</dbReference>
<dbReference type="EMBL" id="FNVB01000004">
    <property type="protein sequence ID" value="SEG71540.1"/>
    <property type="molecule type" value="Genomic_DNA"/>
</dbReference>
<protein>
    <submittedName>
        <fullName evidence="3">Helix-turn-helix</fullName>
    </submittedName>
</protein>
<dbReference type="CDD" id="cd00093">
    <property type="entry name" value="HTH_XRE"/>
    <property type="match status" value="1"/>
</dbReference>
<gene>
    <name evidence="3" type="ORF">SAMN02982929_03377</name>
</gene>
<feature type="compositionally biased region" description="Basic and acidic residues" evidence="1">
    <location>
        <begin position="165"/>
        <end position="175"/>
    </location>
</feature>
<feature type="domain" description="HTH cro/C1-type" evidence="2">
    <location>
        <begin position="12"/>
        <end position="68"/>
    </location>
</feature>
<organism evidence="3 4">
    <name type="scientific">Saccharopolyspora kobensis</name>
    <dbReference type="NCBI Taxonomy" id="146035"/>
    <lineage>
        <taxon>Bacteria</taxon>
        <taxon>Bacillati</taxon>
        <taxon>Actinomycetota</taxon>
        <taxon>Actinomycetes</taxon>
        <taxon>Pseudonocardiales</taxon>
        <taxon>Pseudonocardiaceae</taxon>
        <taxon>Saccharopolyspora</taxon>
    </lineage>
</organism>
<feature type="region of interest" description="Disordered" evidence="1">
    <location>
        <begin position="165"/>
        <end position="187"/>
    </location>
</feature>
<evidence type="ECO:0000256" key="1">
    <source>
        <dbReference type="SAM" id="MobiDB-lite"/>
    </source>
</evidence>
<dbReference type="InterPro" id="IPR038099">
    <property type="entry name" value="BldD-like_C_sf"/>
</dbReference>
<dbReference type="PROSITE" id="PS50943">
    <property type="entry name" value="HTH_CROC1"/>
    <property type="match status" value="1"/>
</dbReference>
<dbReference type="Gene3D" id="1.10.10.1930">
    <property type="match status" value="1"/>
</dbReference>
<name>A0A1H6CET2_9PSEU</name>
<dbReference type="InterPro" id="IPR001387">
    <property type="entry name" value="Cro/C1-type_HTH"/>
</dbReference>
<evidence type="ECO:0000259" key="2">
    <source>
        <dbReference type="PROSITE" id="PS50943"/>
    </source>
</evidence>